<evidence type="ECO:0000313" key="5">
    <source>
        <dbReference type="EMBL" id="SMS00748.1"/>
    </source>
</evidence>
<evidence type="ECO:0000313" key="6">
    <source>
        <dbReference type="Proteomes" id="UP000196125"/>
    </source>
</evidence>
<evidence type="ECO:0000313" key="7">
    <source>
        <dbReference type="Proteomes" id="UP001283366"/>
    </source>
</evidence>
<dbReference type="GO" id="GO:0003677">
    <property type="term" value="F:DNA binding"/>
    <property type="evidence" value="ECO:0007669"/>
    <property type="project" value="UniProtKB-KW"/>
</dbReference>
<reference evidence="3 7" key="2">
    <citation type="submission" date="2023-11" db="EMBL/GenBank/DDBJ databases">
        <title>Plant-associative lifestyle of Vibrio porteresiae and its evolutionary dynamics.</title>
        <authorList>
            <person name="Rameshkumar N."/>
            <person name="Kirti K."/>
        </authorList>
    </citation>
    <scope>NUCLEOTIDE SEQUENCE [LARGE SCALE GENOMIC DNA]</scope>
    <source>
        <strain evidence="3 7">MSSRF38</strain>
    </source>
</reference>
<dbReference type="CDD" id="cd00093">
    <property type="entry name" value="HTH_XRE"/>
    <property type="match status" value="1"/>
</dbReference>
<dbReference type="Proteomes" id="UP001283366">
    <property type="component" value="Unassembled WGS sequence"/>
</dbReference>
<dbReference type="PROSITE" id="PS50943">
    <property type="entry name" value="HTH_CROC1"/>
    <property type="match status" value="1"/>
</dbReference>
<dbReference type="PANTHER" id="PTHR46558:SF11">
    <property type="entry name" value="HTH-TYPE TRANSCRIPTIONAL REGULATOR XRE"/>
    <property type="match status" value="1"/>
</dbReference>
<keyword evidence="7" id="KW-1185">Reference proteome</keyword>
<organism evidence="5 6">
    <name type="scientific">Vibrio mangrovi</name>
    <dbReference type="NCBI Taxonomy" id="474394"/>
    <lineage>
        <taxon>Bacteria</taxon>
        <taxon>Pseudomonadati</taxon>
        <taxon>Pseudomonadota</taxon>
        <taxon>Gammaproteobacteria</taxon>
        <taxon>Vibrionales</taxon>
        <taxon>Vibrionaceae</taxon>
        <taxon>Vibrio</taxon>
    </lineage>
</organism>
<dbReference type="OrthoDB" id="6292636at2"/>
<reference evidence="5 6" key="1">
    <citation type="submission" date="2017-05" db="EMBL/GenBank/DDBJ databases">
        <authorList>
            <person name="Song R."/>
            <person name="Chenine A.L."/>
            <person name="Ruprecht R.M."/>
        </authorList>
    </citation>
    <scope>NUCLEOTIDE SEQUENCE [LARGE SCALE GENOMIC DNA]</scope>
    <source>
        <strain evidence="5 6">CECT 7927</strain>
    </source>
</reference>
<dbReference type="InterPro" id="IPR001387">
    <property type="entry name" value="Cro/C1-type_HTH"/>
</dbReference>
<dbReference type="AlphaFoldDB" id="A0A1Y6ISY9"/>
<gene>
    <name evidence="5" type="primary">xre</name>
    <name evidence="3" type="ORF">SBX37_16435</name>
    <name evidence="4" type="ORF">SBX37_16505</name>
    <name evidence="5" type="ORF">VIM7927_02017</name>
</gene>
<dbReference type="Proteomes" id="UP000196125">
    <property type="component" value="Unassembled WGS sequence"/>
</dbReference>
<dbReference type="Pfam" id="PF01381">
    <property type="entry name" value="HTH_3"/>
    <property type="match status" value="1"/>
</dbReference>
<proteinExistence type="predicted"/>
<dbReference type="EMBL" id="FXXI01000003">
    <property type="protein sequence ID" value="SMS00748.1"/>
    <property type="molecule type" value="Genomic_DNA"/>
</dbReference>
<dbReference type="PANTHER" id="PTHR46558">
    <property type="entry name" value="TRACRIPTIONAL REGULATORY PROTEIN-RELATED-RELATED"/>
    <property type="match status" value="1"/>
</dbReference>
<dbReference type="SMART" id="SM00530">
    <property type="entry name" value="HTH_XRE"/>
    <property type="match status" value="1"/>
</dbReference>
<dbReference type="Gene3D" id="1.10.260.40">
    <property type="entry name" value="lambda repressor-like DNA-binding domains"/>
    <property type="match status" value="1"/>
</dbReference>
<evidence type="ECO:0000313" key="4">
    <source>
        <dbReference type="EMBL" id="MDW6004460.1"/>
    </source>
</evidence>
<dbReference type="RefSeq" id="WP_087480807.1">
    <property type="nucleotide sequence ID" value="NZ_AP024884.1"/>
</dbReference>
<dbReference type="InterPro" id="IPR010982">
    <property type="entry name" value="Lambda_DNA-bd_dom_sf"/>
</dbReference>
<evidence type="ECO:0000313" key="3">
    <source>
        <dbReference type="EMBL" id="MDW6004446.1"/>
    </source>
</evidence>
<name>A0A1Y6ISY9_9VIBR</name>
<accession>A0A1Y6ISY9</accession>
<evidence type="ECO:0000256" key="1">
    <source>
        <dbReference type="ARBA" id="ARBA00023125"/>
    </source>
</evidence>
<evidence type="ECO:0000259" key="2">
    <source>
        <dbReference type="PROSITE" id="PS50943"/>
    </source>
</evidence>
<dbReference type="EMBL" id="JAWRCO010000002">
    <property type="protein sequence ID" value="MDW6004446.1"/>
    <property type="molecule type" value="Genomic_DNA"/>
</dbReference>
<dbReference type="EMBL" id="JAWRCO010000002">
    <property type="protein sequence ID" value="MDW6004460.1"/>
    <property type="molecule type" value="Genomic_DNA"/>
</dbReference>
<dbReference type="SUPFAM" id="SSF47413">
    <property type="entry name" value="lambda repressor-like DNA-binding domains"/>
    <property type="match status" value="1"/>
</dbReference>
<sequence>MSFAEKLKQARIKMELTQEDVAKAIRVSKRTLIEYETGRSEPKVSTLKQLASYLCVTVNELISEPYECQDKAEQYLMSSIGQMGDEEKEILVKLSEALLMKSRMKQISQEAEETLQEEGKIRDLFGENAVKTNRIVKKVEQIVNDTESEKEAAFTLMNEFGLSGSEALQTIKIIKSKEQSK</sequence>
<keyword evidence="1" id="KW-0238">DNA-binding</keyword>
<feature type="domain" description="HTH cro/C1-type" evidence="2">
    <location>
        <begin position="7"/>
        <end position="61"/>
    </location>
</feature>
<protein>
    <submittedName>
        <fullName evidence="5">HTH-type transcriptional regulator Xre</fullName>
    </submittedName>
    <submittedName>
        <fullName evidence="3">Helix-turn-helix transcriptional regulator</fullName>
    </submittedName>
</protein>